<evidence type="ECO:0000313" key="2">
    <source>
        <dbReference type="Proteomes" id="UP001139193"/>
    </source>
</evidence>
<dbReference type="EMBL" id="JALBGC010000004">
    <property type="protein sequence ID" value="MCI1188865.1"/>
    <property type="molecule type" value="Genomic_DNA"/>
</dbReference>
<comment type="caution">
    <text evidence="1">The sequence shown here is derived from an EMBL/GenBank/DDBJ whole genome shotgun (WGS) entry which is preliminary data.</text>
</comment>
<sequence>MLADNTAASGSGKFVADIKPDSSIKSVVTLIENSLYEFSIKVTGHLTENEKALTSKLCIFLNNKVDSHPFRFHHEFPEDYSSGTSAQVDIGTISRFDQLIVEDRIYGEFDSFFSIEAKRLPTPGNKREKEYVIGHGKSCGGIERFKKGIHGSRLKHAAIVGYIQEHDTVYWHSQINNWIDELIIVDSKLWKLADKLIVRKSINHSKIVKLVSKNLRLIKNKSDIIKLTHFWINIT</sequence>
<organism evidence="1 2">
    <name type="scientific">Hymenobacter cyanobacteriorum</name>
    <dbReference type="NCBI Taxonomy" id="2926463"/>
    <lineage>
        <taxon>Bacteria</taxon>
        <taxon>Pseudomonadati</taxon>
        <taxon>Bacteroidota</taxon>
        <taxon>Cytophagia</taxon>
        <taxon>Cytophagales</taxon>
        <taxon>Hymenobacteraceae</taxon>
        <taxon>Hymenobacter</taxon>
    </lineage>
</organism>
<evidence type="ECO:0000313" key="1">
    <source>
        <dbReference type="EMBL" id="MCI1188865.1"/>
    </source>
</evidence>
<protein>
    <recommendedName>
        <fullName evidence="3">Restriction endonuclease</fullName>
    </recommendedName>
</protein>
<keyword evidence="2" id="KW-1185">Reference proteome</keyword>
<gene>
    <name evidence="1" type="ORF">MON38_15685</name>
</gene>
<dbReference type="Proteomes" id="UP001139193">
    <property type="component" value="Unassembled WGS sequence"/>
</dbReference>
<evidence type="ECO:0008006" key="3">
    <source>
        <dbReference type="Google" id="ProtNLM"/>
    </source>
</evidence>
<dbReference type="RefSeq" id="WP_241937092.1">
    <property type="nucleotide sequence ID" value="NZ_JALBGC010000004.1"/>
</dbReference>
<dbReference type="AlphaFoldDB" id="A0A9X1VHR9"/>
<accession>A0A9X1VHR9</accession>
<name>A0A9X1VHR9_9BACT</name>
<reference evidence="1" key="1">
    <citation type="submission" date="2022-03" db="EMBL/GenBank/DDBJ databases">
        <title>Bacterial whole genome sequence for Hymenobacter sp. DH14.</title>
        <authorList>
            <person name="Le V."/>
        </authorList>
    </citation>
    <scope>NUCLEOTIDE SEQUENCE</scope>
    <source>
        <strain evidence="1">DH14</strain>
    </source>
</reference>
<proteinExistence type="predicted"/>